<name>A2CBA5_PROM3</name>
<dbReference type="STRING" id="59922.P9303_20231"/>
<evidence type="ECO:0008006" key="3">
    <source>
        <dbReference type="Google" id="ProtNLM"/>
    </source>
</evidence>
<dbReference type="Proteomes" id="UP000002274">
    <property type="component" value="Chromosome"/>
</dbReference>
<gene>
    <name evidence="1" type="ordered locus">P9303_20231</name>
</gene>
<reference evidence="1 2" key="1">
    <citation type="journal article" date="2007" name="PLoS Genet.">
        <title>Patterns and implications of gene gain and loss in the evolution of Prochlorococcus.</title>
        <authorList>
            <person name="Kettler G.C."/>
            <person name="Martiny A.C."/>
            <person name="Huang K."/>
            <person name="Zucker J."/>
            <person name="Coleman M.L."/>
            <person name="Rodrigue S."/>
            <person name="Chen F."/>
            <person name="Lapidus A."/>
            <person name="Ferriera S."/>
            <person name="Johnson J."/>
            <person name="Steglich C."/>
            <person name="Church G.M."/>
            <person name="Richardson P."/>
            <person name="Chisholm S.W."/>
        </authorList>
    </citation>
    <scope>NUCLEOTIDE SEQUENCE [LARGE SCALE GENOMIC DNA]</scope>
    <source>
        <strain evidence="1 2">MIT 9303</strain>
    </source>
</reference>
<dbReference type="Pfam" id="PF05930">
    <property type="entry name" value="Phage_AlpA"/>
    <property type="match status" value="1"/>
</dbReference>
<protein>
    <recommendedName>
        <fullName evidence="3">Prophage CP4-57 regulatory protein (AlpA)</fullName>
    </recommendedName>
</protein>
<sequence>MTSLSKSTIYKMIAEKKFPRQIQIGPQQVVWTKHAEQDWMNQKIQEAALCVNKAPCAPLNRSWAI</sequence>
<proteinExistence type="predicted"/>
<dbReference type="RefSeq" id="WP_011826643.1">
    <property type="nucleotide sequence ID" value="NC_008820.1"/>
</dbReference>
<dbReference type="AlphaFoldDB" id="A2CBA5"/>
<evidence type="ECO:0000313" key="1">
    <source>
        <dbReference type="EMBL" id="ABM78765.1"/>
    </source>
</evidence>
<accession>A2CBA5</accession>
<evidence type="ECO:0000313" key="2">
    <source>
        <dbReference type="Proteomes" id="UP000002274"/>
    </source>
</evidence>
<dbReference type="EMBL" id="CP000554">
    <property type="protein sequence ID" value="ABM78765.1"/>
    <property type="molecule type" value="Genomic_DNA"/>
</dbReference>
<dbReference type="InterPro" id="IPR010260">
    <property type="entry name" value="AlpA"/>
</dbReference>
<organism evidence="1 2">
    <name type="scientific">Prochlorococcus marinus (strain MIT 9303)</name>
    <dbReference type="NCBI Taxonomy" id="59922"/>
    <lineage>
        <taxon>Bacteria</taxon>
        <taxon>Bacillati</taxon>
        <taxon>Cyanobacteriota</taxon>
        <taxon>Cyanophyceae</taxon>
        <taxon>Synechococcales</taxon>
        <taxon>Prochlorococcaceae</taxon>
        <taxon>Prochlorococcus</taxon>
    </lineage>
</organism>
<dbReference type="HOGENOM" id="CLU_140176_15_0_3"/>
<dbReference type="Gene3D" id="1.10.238.160">
    <property type="match status" value="1"/>
</dbReference>
<dbReference type="KEGG" id="pmf:P9303_20231"/>